<evidence type="ECO:0000256" key="1">
    <source>
        <dbReference type="SAM" id="Phobius"/>
    </source>
</evidence>
<dbReference type="Proteomes" id="UP000503441">
    <property type="component" value="Chromosome"/>
</dbReference>
<reference evidence="2 3" key="1">
    <citation type="submission" date="2020-03" db="EMBL/GenBank/DDBJ databases">
        <title>Leucobacter sp. nov., isolated from beetles.</title>
        <authorList>
            <person name="Hyun D.-W."/>
            <person name="Bae J.-W."/>
        </authorList>
    </citation>
    <scope>NUCLEOTIDE SEQUENCE [LARGE SCALE GENOMIC DNA]</scope>
    <source>
        <strain evidence="2 3">HDW9A</strain>
    </source>
</reference>
<evidence type="ECO:0000313" key="3">
    <source>
        <dbReference type="Proteomes" id="UP000503441"/>
    </source>
</evidence>
<keyword evidence="1" id="KW-0812">Transmembrane</keyword>
<proteinExistence type="predicted"/>
<keyword evidence="3" id="KW-1185">Reference proteome</keyword>
<feature type="transmembrane region" description="Helical" evidence="1">
    <location>
        <begin position="106"/>
        <end position="127"/>
    </location>
</feature>
<dbReference type="EMBL" id="CP049933">
    <property type="protein sequence ID" value="QIM18685.1"/>
    <property type="molecule type" value="Genomic_DNA"/>
</dbReference>
<organism evidence="2 3">
    <name type="scientific">Leucobacter coleopterorum</name>
    <dbReference type="NCBI Taxonomy" id="2714933"/>
    <lineage>
        <taxon>Bacteria</taxon>
        <taxon>Bacillati</taxon>
        <taxon>Actinomycetota</taxon>
        <taxon>Actinomycetes</taxon>
        <taxon>Micrococcales</taxon>
        <taxon>Microbacteriaceae</taxon>
        <taxon>Leucobacter</taxon>
    </lineage>
</organism>
<dbReference type="RefSeq" id="WP_166330517.1">
    <property type="nucleotide sequence ID" value="NZ_CP049933.1"/>
</dbReference>
<accession>A0ABX6JWK7</accession>
<dbReference type="Pfam" id="PF19650">
    <property type="entry name" value="DUF6153"/>
    <property type="match status" value="1"/>
</dbReference>
<evidence type="ECO:0008006" key="4">
    <source>
        <dbReference type="Google" id="ProtNLM"/>
    </source>
</evidence>
<dbReference type="InterPro" id="IPR046151">
    <property type="entry name" value="DUF6153"/>
</dbReference>
<evidence type="ECO:0000313" key="2">
    <source>
        <dbReference type="EMBL" id="QIM18685.1"/>
    </source>
</evidence>
<keyword evidence="1" id="KW-0472">Membrane</keyword>
<feature type="transmembrane region" description="Helical" evidence="1">
    <location>
        <begin position="18"/>
        <end position="37"/>
    </location>
</feature>
<protein>
    <recommendedName>
        <fullName evidence="4">Membrane-associated protein</fullName>
    </recommendedName>
</protein>
<gene>
    <name evidence="2" type="ORF">G7066_08810</name>
</gene>
<keyword evidence="1" id="KW-1133">Transmembrane helix</keyword>
<name>A0ABX6JWK7_9MICO</name>
<sequence length="164" mass="17487">MEMIRLPAQAHSSWRRGIVLFVMLSALIFGLLGMHILSMSPSHNEHEAATSATVVKEHHRSPIPTGPGSSPDVLMLADAATPSAAFATEAFCGDNCDTPAPHHSTIMVGCVLALLAGVLIILVPLLLEFSWSTLVLAVRSLPRIGSVLLRPHPPSLFVLSISRT</sequence>